<dbReference type="GO" id="GO:0006935">
    <property type="term" value="P:chemotaxis"/>
    <property type="evidence" value="ECO:0007669"/>
    <property type="project" value="InterPro"/>
</dbReference>
<keyword evidence="4 6" id="KW-1133">Transmembrane helix</keyword>
<dbReference type="Pfam" id="PF01618">
    <property type="entry name" value="MotA_ExbB"/>
    <property type="match status" value="1"/>
</dbReference>
<organism evidence="8">
    <name type="scientific">marine metagenome</name>
    <dbReference type="NCBI Taxonomy" id="408172"/>
    <lineage>
        <taxon>unclassified sequences</taxon>
        <taxon>metagenomes</taxon>
        <taxon>ecological metagenomes</taxon>
    </lineage>
</organism>
<evidence type="ECO:0000256" key="4">
    <source>
        <dbReference type="ARBA" id="ARBA00022989"/>
    </source>
</evidence>
<dbReference type="InterPro" id="IPR002898">
    <property type="entry name" value="MotA_ExbB_proton_chnl"/>
</dbReference>
<dbReference type="GO" id="GO:0071978">
    <property type="term" value="P:bacterial-type flagellum-dependent swarming motility"/>
    <property type="evidence" value="ECO:0007669"/>
    <property type="project" value="InterPro"/>
</dbReference>
<keyword evidence="2" id="KW-1003">Cell membrane</keyword>
<evidence type="ECO:0000256" key="2">
    <source>
        <dbReference type="ARBA" id="ARBA00022475"/>
    </source>
</evidence>
<dbReference type="EMBL" id="UINC01198640">
    <property type="protein sequence ID" value="SVE16691.1"/>
    <property type="molecule type" value="Genomic_DNA"/>
</dbReference>
<evidence type="ECO:0000256" key="5">
    <source>
        <dbReference type="ARBA" id="ARBA00023136"/>
    </source>
</evidence>
<dbReference type="PANTHER" id="PTHR30433">
    <property type="entry name" value="CHEMOTAXIS PROTEIN MOTA"/>
    <property type="match status" value="1"/>
</dbReference>
<evidence type="ECO:0000256" key="6">
    <source>
        <dbReference type="SAM" id="Phobius"/>
    </source>
</evidence>
<evidence type="ECO:0000256" key="3">
    <source>
        <dbReference type="ARBA" id="ARBA00022692"/>
    </source>
</evidence>
<evidence type="ECO:0000313" key="8">
    <source>
        <dbReference type="EMBL" id="SVE16691.1"/>
    </source>
</evidence>
<dbReference type="AlphaFoldDB" id="A0A383BA23"/>
<protein>
    <recommendedName>
        <fullName evidence="7">MotA/TolQ/ExbB proton channel domain-containing protein</fullName>
    </recommendedName>
</protein>
<comment type="subcellular location">
    <subcellularLocation>
        <location evidence="1">Cell membrane</location>
        <topology evidence="1">Multi-pass membrane protein</topology>
    </subcellularLocation>
</comment>
<name>A0A383BA23_9ZZZZ</name>
<feature type="transmembrane region" description="Helical" evidence="6">
    <location>
        <begin position="93"/>
        <end position="111"/>
    </location>
</feature>
<feature type="transmembrane region" description="Helical" evidence="6">
    <location>
        <begin position="37"/>
        <end position="56"/>
    </location>
</feature>
<dbReference type="InterPro" id="IPR047055">
    <property type="entry name" value="MotA-like"/>
</dbReference>
<evidence type="ECO:0000256" key="1">
    <source>
        <dbReference type="ARBA" id="ARBA00004651"/>
    </source>
</evidence>
<feature type="transmembrane region" description="Helical" evidence="6">
    <location>
        <begin position="117"/>
        <end position="138"/>
    </location>
</feature>
<accession>A0A383BA23</accession>
<evidence type="ECO:0000259" key="7">
    <source>
        <dbReference type="Pfam" id="PF01618"/>
    </source>
</evidence>
<proteinExistence type="predicted"/>
<keyword evidence="3 6" id="KW-0812">Transmembrane</keyword>
<feature type="domain" description="MotA/TolQ/ExbB proton channel" evidence="7">
    <location>
        <begin position="74"/>
        <end position="147"/>
    </location>
</feature>
<dbReference type="GO" id="GO:0005886">
    <property type="term" value="C:plasma membrane"/>
    <property type="evidence" value="ECO:0007669"/>
    <property type="project" value="UniProtKB-SubCell"/>
</dbReference>
<sequence>MKLGIIVFFVCLILVTCLDFADFSINAGNILHFWDTPSLIIVLGPTIVFAIGAYSWDTYVKTWSIPFGKPENCEQSELVEVNKCLNSMGNMSVVMGIIGTFLGVILLLNYLQQGVNLAPAIGIAVVTLFYGFLFKALFMFASSKVEKYIN</sequence>
<keyword evidence="5 6" id="KW-0472">Membrane</keyword>
<reference evidence="8" key="1">
    <citation type="submission" date="2018-05" db="EMBL/GenBank/DDBJ databases">
        <authorList>
            <person name="Lanie J.A."/>
            <person name="Ng W.-L."/>
            <person name="Kazmierczak K.M."/>
            <person name="Andrzejewski T.M."/>
            <person name="Davidsen T.M."/>
            <person name="Wayne K.J."/>
            <person name="Tettelin H."/>
            <person name="Glass J.I."/>
            <person name="Rusch D."/>
            <person name="Podicherti R."/>
            <person name="Tsui H.-C.T."/>
            <person name="Winkler M.E."/>
        </authorList>
    </citation>
    <scope>NUCLEOTIDE SEQUENCE</scope>
</reference>
<gene>
    <name evidence="8" type="ORF">METZ01_LOCUS469545</name>
</gene>